<feature type="compositionally biased region" description="Basic and acidic residues" evidence="8">
    <location>
        <begin position="1955"/>
        <end position="1970"/>
    </location>
</feature>
<dbReference type="PANTHER" id="PTHR45638:SF11">
    <property type="entry name" value="CYCLIC NUCLEOTIDE-GATED CATION CHANNEL SUBUNIT A"/>
    <property type="match status" value="1"/>
</dbReference>
<feature type="transmembrane region" description="Helical" evidence="9">
    <location>
        <begin position="490"/>
        <end position="509"/>
    </location>
</feature>
<dbReference type="SUPFAM" id="SSF51206">
    <property type="entry name" value="cAMP-binding domain-like"/>
    <property type="match status" value="2"/>
</dbReference>
<feature type="transmembrane region" description="Helical" evidence="9">
    <location>
        <begin position="1486"/>
        <end position="1507"/>
    </location>
</feature>
<name>A0A9W6TBE4_9STRA</name>
<dbReference type="GO" id="GO:0016020">
    <property type="term" value="C:membrane"/>
    <property type="evidence" value="ECO:0007669"/>
    <property type="project" value="UniProtKB-SubCell"/>
</dbReference>
<feature type="compositionally biased region" description="Basic and acidic residues" evidence="8">
    <location>
        <begin position="375"/>
        <end position="384"/>
    </location>
</feature>
<evidence type="ECO:0000259" key="10">
    <source>
        <dbReference type="PROSITE" id="PS50042"/>
    </source>
</evidence>
<proteinExistence type="predicted"/>
<evidence type="ECO:0000313" key="12">
    <source>
        <dbReference type="Proteomes" id="UP001165083"/>
    </source>
</evidence>
<dbReference type="Pfam" id="PF00520">
    <property type="entry name" value="Ion_trans"/>
    <property type="match status" value="2"/>
</dbReference>
<evidence type="ECO:0000256" key="4">
    <source>
        <dbReference type="ARBA" id="ARBA00022989"/>
    </source>
</evidence>
<gene>
    <name evidence="11" type="ORF">Plil01_000042100</name>
</gene>
<reference evidence="11" key="1">
    <citation type="submission" date="2023-04" db="EMBL/GenBank/DDBJ databases">
        <title>Phytophthora lilii NBRC 32176.</title>
        <authorList>
            <person name="Ichikawa N."/>
            <person name="Sato H."/>
            <person name="Tonouchi N."/>
        </authorList>
    </citation>
    <scope>NUCLEOTIDE SEQUENCE</scope>
    <source>
        <strain evidence="11">NBRC 32176</strain>
    </source>
</reference>
<evidence type="ECO:0000256" key="6">
    <source>
        <dbReference type="ARBA" id="ARBA00023136"/>
    </source>
</evidence>
<dbReference type="GO" id="GO:0044877">
    <property type="term" value="F:protein-containing complex binding"/>
    <property type="evidence" value="ECO:0007669"/>
    <property type="project" value="TreeGrafter"/>
</dbReference>
<dbReference type="InterPro" id="IPR000595">
    <property type="entry name" value="cNMP-bd_dom"/>
</dbReference>
<dbReference type="PROSITE" id="PS50042">
    <property type="entry name" value="CNMP_BINDING_3"/>
    <property type="match status" value="2"/>
</dbReference>
<feature type="domain" description="Cyclic nucleotide-binding" evidence="10">
    <location>
        <begin position="1141"/>
        <end position="1279"/>
    </location>
</feature>
<dbReference type="SMART" id="SM00100">
    <property type="entry name" value="cNMP"/>
    <property type="match status" value="2"/>
</dbReference>
<feature type="transmembrane region" description="Helical" evidence="9">
    <location>
        <begin position="1565"/>
        <end position="1592"/>
    </location>
</feature>
<dbReference type="SUPFAM" id="SSF81324">
    <property type="entry name" value="Voltage-gated potassium channels"/>
    <property type="match status" value="4"/>
</dbReference>
<dbReference type="InterPro" id="IPR005821">
    <property type="entry name" value="Ion_trans_dom"/>
</dbReference>
<evidence type="ECO:0000256" key="9">
    <source>
        <dbReference type="SAM" id="Phobius"/>
    </source>
</evidence>
<dbReference type="GO" id="GO:0005221">
    <property type="term" value="F:intracellularly cyclic nucleotide-activated monoatomic cation channel activity"/>
    <property type="evidence" value="ECO:0007669"/>
    <property type="project" value="InterPro"/>
</dbReference>
<evidence type="ECO:0000256" key="8">
    <source>
        <dbReference type="SAM" id="MobiDB-lite"/>
    </source>
</evidence>
<keyword evidence="4 9" id="KW-1133">Transmembrane helix</keyword>
<feature type="transmembrane region" description="Helical" evidence="9">
    <location>
        <begin position="954"/>
        <end position="972"/>
    </location>
</feature>
<feature type="region of interest" description="Disordered" evidence="8">
    <location>
        <begin position="1950"/>
        <end position="1978"/>
    </location>
</feature>
<comment type="subcellular location">
    <subcellularLocation>
        <location evidence="1">Membrane</location>
        <topology evidence="1">Multi-pass membrane protein</topology>
    </subcellularLocation>
</comment>
<sequence length="1978" mass="225884">MKTLAVSPRRSLNSVTGILDDVHILRRLNLARDPQTASLKVWHQVLLVGLLYEFAVVPFVITFQPDTLLSDNAAVIVFYLCEMLFLVDFYVKLTTGFHKDGNVVYDLSLCRKRYLKSPEFVFDAVSVLPLGVISVKLSVSKMVLEVHKVLRVYRIPKYLSIVDDVYVRHFELLKLSKLLVGVVLLSHYIACIRFSFGYDEHHNNHWLPSPPEHAPTTQTQYLMSMFWAFGLLTGLFEGELPHNTNEFLFTIAVAICGFSVFTYLCATFFLISKCEATNAEVAEARITQLKHILAFHRVPDHVRGPFVEYLRVLVTNTYCVLYKLSRFHTELVLDNHPTAAYGIKKVVAAIIKKTQQKSALSKTKPISVTRPPIKPRRDSSKSDIETQNNTPAWTGMTPAPKRKTSVVIPMTAPPDPAASNSDNHTAPTTLRRPPRLLQRVLSMKKRRVSDAMKDVYDEFTAPRANTVAPKPWWSALLLKQCIDCTSRYRLLWIIGLQIVLVFNWCLIPLQLSFPASADEDWHIYVMNAIADAILWADIYINFNLAFMQASEKIRDTTKSASNVTYLEGFGEEEEGWLLYHDVELHRVNYTHFRGYGGVMYELGEDALEHISTVQYLRSFYFATHKLTGLGRGVEPDSDVEYTVALLFMFSGFFITAIVVDNVQKRFTASAYEEKEFFAVRSRIQGFLRHQNVPFAIHHRVNLFLDFWWASHRGTSIDELLCDLPLSFKQEVLRKDANAESGCVVLWLSREALNKLYLVFPPLPSELIQLERRLLRTKLAKSAFNSQELKKVVKRARYVCILSRQERAICPDSRYIIAWETWLALAMTAQWVHVLVNICFGVLAEDSATTDGITIALELSFVVDIYVRLCLGYREFGNKIMDLKLIRRRYLLSWYFVVDVVALLPLLMINWLPSVNRRELYNLNKVVRLLKVPNQFRALEQRYAMFTSELRMMKLVYYTFLATHILGCVYFDFASHASGLHSLVMGESATASFGENAWSLPKSLEHATLLHQYFASNFWAFGIMSASNTGELPQTISQCVLTIITLNIGFFLYAYVIGNFSDIIELANAEHREFNTKMGSIRRLLAHFKLPINLQNKIKTLLFFKRFHSITQEEVLERYLPPPLMTDIRLLNLNHMIEKVPFLKNMDASITRMLVAQFKQQLVLKDEYVYKFSDDGTDMYFVFTGILSMFSPSRKNAVFKTLESESRQENNTLGFLQKIRDVTAGDFFGENALFADAPRASSVRSKSSCILYSLSRYSLEMVFELFPDWKNRVLQTAMIQQREQKLRGNSDRLSLRSFHSSPALQVVGGSAQLPTESIVQRALLSPGSWWCSLGWLSTLSTVVKTQSPLHIMWLRVVTASTFFVAFMLPSCVAFESCRTWDGLSFGANFVETCCVVVFVVDIWINLRLKETELSMELYEVNIHDAYRNNRLAIDIIAALPVKYLFYFLYAPADVAWLSVNRCVKVLNVAHYMQEIHRQSVSYEWNRLQTISALYILIIYWGACAYLLFADYEGYSSEWNSWFPSTQLELDDDSPLSVLNLRLLRGLFFAVTAFFKKGRTFMPDDKGFIFAIVVCFVGLMVMAFMIGEIASLFISSIDNEVNYRKYHIAVEHTMARWKVSAALKARVHVFLSNLWSSHRGVVYQEVFSTLPTQIRLETVLHIVDLPLQALVFQVFRPLVQGDGPSISRLTNAIADQLRFDSYPSGEHVLQEGRMPEGLFFVVSGLLVATTKERGPDQPIAQYMRGDYFGERAILTHSMSSISVQTQMPCDLFLLSTYSLISILSADEFFSIVQITVESLFHSLQRQQNKPGGRSPFPMPPYIWEQHLRKGLQRQRLKWALNGVDVDSSPSSKGEVLWSKLLTSVLDTSDAPLPCFQLFRPFLEMAGPKGELFDRTSPQRRKGNITVNIRKAPGAHLKTLVCQIGAVALSTSSRVVPILQGSSISRLSSVSRRSSISRRQDRSTRFFTERSQRVPEPPTNV</sequence>
<keyword evidence="7" id="KW-1071">Ligand-gated ion channel</keyword>
<comment type="caution">
    <text evidence="11">The sequence shown here is derived from an EMBL/GenBank/DDBJ whole genome shotgun (WGS) entry which is preliminary data.</text>
</comment>
<dbReference type="EMBL" id="BSXW01000012">
    <property type="protein sequence ID" value="GMF09526.1"/>
    <property type="molecule type" value="Genomic_DNA"/>
</dbReference>
<keyword evidence="2" id="KW-0813">Transport</keyword>
<feature type="transmembrane region" description="Helical" evidence="9">
    <location>
        <begin position="1386"/>
        <end position="1405"/>
    </location>
</feature>
<dbReference type="OrthoDB" id="421226at2759"/>
<dbReference type="PANTHER" id="PTHR45638">
    <property type="entry name" value="CYCLIC NUCLEOTIDE-GATED CATION CHANNEL SUBUNIT A"/>
    <property type="match status" value="1"/>
</dbReference>
<keyword evidence="12" id="KW-1185">Reference proteome</keyword>
<dbReference type="InterPro" id="IPR050866">
    <property type="entry name" value="CNG_cation_channel"/>
</dbReference>
<dbReference type="Pfam" id="PF00027">
    <property type="entry name" value="cNMP_binding"/>
    <property type="match status" value="2"/>
</dbReference>
<feature type="transmembrane region" description="Helical" evidence="9">
    <location>
        <begin position="1352"/>
        <end position="1374"/>
    </location>
</feature>
<keyword evidence="7" id="KW-0407">Ion channel</keyword>
<feature type="region of interest" description="Disordered" evidence="8">
    <location>
        <begin position="361"/>
        <end position="399"/>
    </location>
</feature>
<feature type="transmembrane region" description="Helical" evidence="9">
    <location>
        <begin position="891"/>
        <end position="911"/>
    </location>
</feature>
<organism evidence="11 12">
    <name type="scientific">Phytophthora lilii</name>
    <dbReference type="NCBI Taxonomy" id="2077276"/>
    <lineage>
        <taxon>Eukaryota</taxon>
        <taxon>Sar</taxon>
        <taxon>Stramenopiles</taxon>
        <taxon>Oomycota</taxon>
        <taxon>Peronosporomycetes</taxon>
        <taxon>Peronosporales</taxon>
        <taxon>Peronosporaceae</taxon>
        <taxon>Phytophthora</taxon>
    </lineage>
</organism>
<dbReference type="CDD" id="cd00038">
    <property type="entry name" value="CAP_ED"/>
    <property type="match status" value="2"/>
</dbReference>
<feature type="transmembrane region" description="Helical" evidence="9">
    <location>
        <begin position="248"/>
        <end position="271"/>
    </location>
</feature>
<feature type="transmembrane region" description="Helical" evidence="9">
    <location>
        <begin position="41"/>
        <end position="61"/>
    </location>
</feature>
<evidence type="ECO:0000256" key="1">
    <source>
        <dbReference type="ARBA" id="ARBA00004141"/>
    </source>
</evidence>
<accession>A0A9W6TBE4</accession>
<feature type="transmembrane region" description="Helical" evidence="9">
    <location>
        <begin position="521"/>
        <end position="542"/>
    </location>
</feature>
<evidence type="ECO:0000256" key="7">
    <source>
        <dbReference type="ARBA" id="ARBA00023286"/>
    </source>
</evidence>
<dbReference type="InterPro" id="IPR018490">
    <property type="entry name" value="cNMP-bd_dom_sf"/>
</dbReference>
<dbReference type="Proteomes" id="UP001165083">
    <property type="component" value="Unassembled WGS sequence"/>
</dbReference>
<keyword evidence="5" id="KW-0406">Ion transport</keyword>
<evidence type="ECO:0000256" key="2">
    <source>
        <dbReference type="ARBA" id="ARBA00022448"/>
    </source>
</evidence>
<dbReference type="Gene3D" id="1.10.287.630">
    <property type="entry name" value="Helix hairpin bin"/>
    <property type="match status" value="2"/>
</dbReference>
<evidence type="ECO:0000256" key="5">
    <source>
        <dbReference type="ARBA" id="ARBA00023065"/>
    </source>
</evidence>
<feature type="transmembrane region" description="Helical" evidence="9">
    <location>
        <begin position="73"/>
        <end position="91"/>
    </location>
</feature>
<keyword evidence="6 9" id="KW-0472">Membrane</keyword>
<feature type="domain" description="Cyclic nucleotide-binding" evidence="10">
    <location>
        <begin position="1691"/>
        <end position="1781"/>
    </location>
</feature>
<protein>
    <submittedName>
        <fullName evidence="11">Unnamed protein product</fullName>
    </submittedName>
</protein>
<dbReference type="Gene3D" id="1.10.287.70">
    <property type="match status" value="3"/>
</dbReference>
<feature type="transmembrane region" description="Helical" evidence="9">
    <location>
        <begin position="178"/>
        <end position="198"/>
    </location>
</feature>
<dbReference type="Gene3D" id="2.60.120.10">
    <property type="entry name" value="Jelly Rolls"/>
    <property type="match status" value="2"/>
</dbReference>
<evidence type="ECO:0000256" key="3">
    <source>
        <dbReference type="ARBA" id="ARBA00022692"/>
    </source>
</evidence>
<dbReference type="InterPro" id="IPR014710">
    <property type="entry name" value="RmlC-like_jellyroll"/>
</dbReference>
<evidence type="ECO:0000313" key="11">
    <source>
        <dbReference type="EMBL" id="GMF09526.1"/>
    </source>
</evidence>
<feature type="transmembrane region" description="Helical" evidence="9">
    <location>
        <begin position="641"/>
        <end position="659"/>
    </location>
</feature>
<keyword evidence="3 9" id="KW-0812">Transmembrane</keyword>